<dbReference type="InterPro" id="IPR040079">
    <property type="entry name" value="Glutathione_S-Trfase"/>
</dbReference>
<evidence type="ECO:0000256" key="3">
    <source>
        <dbReference type="RuleBase" id="RU369102"/>
    </source>
</evidence>
<dbReference type="Pfam" id="PF02798">
    <property type="entry name" value="GST_N"/>
    <property type="match status" value="1"/>
</dbReference>
<dbReference type="SUPFAM" id="SSF47616">
    <property type="entry name" value="GST C-terminal domain-like"/>
    <property type="match status" value="1"/>
</dbReference>
<dbReference type="Gene3D" id="3.40.30.10">
    <property type="entry name" value="Glutaredoxin"/>
    <property type="match status" value="1"/>
</dbReference>
<dbReference type="SFLD" id="SFLDS00019">
    <property type="entry name" value="Glutathione_Transferase_(cytos"/>
    <property type="match status" value="1"/>
</dbReference>
<evidence type="ECO:0000313" key="7">
    <source>
        <dbReference type="Proteomes" id="UP000655225"/>
    </source>
</evidence>
<dbReference type="EMBL" id="JABCRI010000016">
    <property type="protein sequence ID" value="KAF8392089.1"/>
    <property type="molecule type" value="Genomic_DNA"/>
</dbReference>
<sequence length="221" mass="25879">MEDVKLFGTWPSPFSQRVIWGLKHKGVDYEYFEEDLSNKSTLLLQYNPVHKKVPVLVHGEKIVSESIVILEYIEETWPKNPLLPEDAYERAVVRFWAKFIDEKIRAMWVFFQTVGKEQEKAIQDNLEVLRTREEYGLGEKKFFGGDIIGLADIALGWIIQILEPMEEIMNVWELRQPQRLLESNNDGYENRSGRCTTRWQQDARTARCDNNPAACVRTARQ</sequence>
<reference evidence="6 7" key="1">
    <citation type="submission" date="2020-04" db="EMBL/GenBank/DDBJ databases">
        <title>Plant Genome Project.</title>
        <authorList>
            <person name="Zhang R.-G."/>
        </authorList>
    </citation>
    <scope>NUCLEOTIDE SEQUENCE [LARGE SCALE GENOMIC DNA]</scope>
    <source>
        <strain evidence="6">YNK0</strain>
        <tissue evidence="6">Leaf</tissue>
    </source>
</reference>
<dbReference type="Proteomes" id="UP000655225">
    <property type="component" value="Unassembled WGS sequence"/>
</dbReference>
<dbReference type="SFLD" id="SFLDG00358">
    <property type="entry name" value="Main_(cytGST)"/>
    <property type="match status" value="1"/>
</dbReference>
<dbReference type="InterPro" id="IPR036282">
    <property type="entry name" value="Glutathione-S-Trfase_C_sf"/>
</dbReference>
<dbReference type="PANTHER" id="PTHR11260:SF774">
    <property type="entry name" value="GLUTATHIONE TRANSFERASE"/>
    <property type="match status" value="1"/>
</dbReference>
<keyword evidence="7" id="KW-1185">Reference proteome</keyword>
<dbReference type="SFLD" id="SFLDG01152">
    <property type="entry name" value="Main.3:_Omega-_and_Tau-like"/>
    <property type="match status" value="1"/>
</dbReference>
<dbReference type="PANTHER" id="PTHR11260">
    <property type="entry name" value="GLUTATHIONE S-TRANSFERASE, GST, SUPERFAMILY, GST DOMAIN CONTAINING"/>
    <property type="match status" value="1"/>
</dbReference>
<dbReference type="CDD" id="cd03185">
    <property type="entry name" value="GST_C_Tau"/>
    <property type="match status" value="1"/>
</dbReference>
<accession>A0A835D9L2</accession>
<keyword evidence="1 3" id="KW-0808">Transferase</keyword>
<dbReference type="OrthoDB" id="4951845at2759"/>
<evidence type="ECO:0000256" key="1">
    <source>
        <dbReference type="ARBA" id="ARBA00022679"/>
    </source>
</evidence>
<proteinExistence type="inferred from homology"/>
<dbReference type="CDD" id="cd03058">
    <property type="entry name" value="GST_N_Tau"/>
    <property type="match status" value="1"/>
</dbReference>
<dbReference type="FunFam" id="3.40.30.10:FF:000014">
    <property type="entry name" value="Tau class glutathione S-transferase"/>
    <property type="match status" value="1"/>
</dbReference>
<gene>
    <name evidence="6" type="ORF">HHK36_022430</name>
</gene>
<dbReference type="InterPro" id="IPR036249">
    <property type="entry name" value="Thioredoxin-like_sf"/>
</dbReference>
<comment type="function">
    <text evidence="3">Is involved in the conjugation of reduced glutathione to a wide number of exogenous and endogenous hydrophobic electrophiles.</text>
</comment>
<dbReference type="Gene3D" id="1.20.1050.10">
    <property type="match status" value="1"/>
</dbReference>
<comment type="caution">
    <text evidence="6">The sequence shown here is derived from an EMBL/GenBank/DDBJ whole genome shotgun (WGS) entry which is preliminary data.</text>
</comment>
<dbReference type="InterPro" id="IPR010987">
    <property type="entry name" value="Glutathione-S-Trfase_C-like"/>
</dbReference>
<feature type="domain" description="GST C-terminal" evidence="5">
    <location>
        <begin position="86"/>
        <end position="205"/>
    </location>
</feature>
<comment type="catalytic activity">
    <reaction evidence="2 3">
        <text>RX + glutathione = an S-substituted glutathione + a halide anion + H(+)</text>
        <dbReference type="Rhea" id="RHEA:16437"/>
        <dbReference type="ChEBI" id="CHEBI:15378"/>
        <dbReference type="ChEBI" id="CHEBI:16042"/>
        <dbReference type="ChEBI" id="CHEBI:17792"/>
        <dbReference type="ChEBI" id="CHEBI:57925"/>
        <dbReference type="ChEBI" id="CHEBI:90779"/>
        <dbReference type="EC" id="2.5.1.18"/>
    </reaction>
</comment>
<dbReference type="PROSITE" id="PS50405">
    <property type="entry name" value="GST_CTER"/>
    <property type="match status" value="1"/>
</dbReference>
<dbReference type="AlphaFoldDB" id="A0A835D9L2"/>
<organism evidence="6 7">
    <name type="scientific">Tetracentron sinense</name>
    <name type="common">Spur-leaf</name>
    <dbReference type="NCBI Taxonomy" id="13715"/>
    <lineage>
        <taxon>Eukaryota</taxon>
        <taxon>Viridiplantae</taxon>
        <taxon>Streptophyta</taxon>
        <taxon>Embryophyta</taxon>
        <taxon>Tracheophyta</taxon>
        <taxon>Spermatophyta</taxon>
        <taxon>Magnoliopsida</taxon>
        <taxon>Trochodendrales</taxon>
        <taxon>Trochodendraceae</taxon>
        <taxon>Tetracentron</taxon>
    </lineage>
</organism>
<evidence type="ECO:0000259" key="5">
    <source>
        <dbReference type="PROSITE" id="PS50405"/>
    </source>
</evidence>
<dbReference type="GO" id="GO:0004364">
    <property type="term" value="F:glutathione transferase activity"/>
    <property type="evidence" value="ECO:0007669"/>
    <property type="project" value="UniProtKB-UniRule"/>
</dbReference>
<keyword evidence="3" id="KW-0963">Cytoplasm</keyword>
<dbReference type="GO" id="GO:0006749">
    <property type="term" value="P:glutathione metabolic process"/>
    <property type="evidence" value="ECO:0007669"/>
    <property type="project" value="InterPro"/>
</dbReference>
<dbReference type="PROSITE" id="PS50404">
    <property type="entry name" value="GST_NTER"/>
    <property type="match status" value="1"/>
</dbReference>
<evidence type="ECO:0000256" key="2">
    <source>
        <dbReference type="ARBA" id="ARBA00047960"/>
    </source>
</evidence>
<feature type="domain" description="GST N-terminal" evidence="4">
    <location>
        <begin position="2"/>
        <end position="81"/>
    </location>
</feature>
<evidence type="ECO:0000259" key="4">
    <source>
        <dbReference type="PROSITE" id="PS50404"/>
    </source>
</evidence>
<dbReference type="InterPro" id="IPR045074">
    <property type="entry name" value="GST_C_Tau"/>
</dbReference>
<protein>
    <recommendedName>
        <fullName evidence="3">Glutathione S-transferase</fullName>
        <ecNumber evidence="3">2.5.1.18</ecNumber>
    </recommendedName>
</protein>
<dbReference type="GO" id="GO:0005829">
    <property type="term" value="C:cytosol"/>
    <property type="evidence" value="ECO:0007669"/>
    <property type="project" value="UniProtKB-SubCell"/>
</dbReference>
<name>A0A835D9L2_TETSI</name>
<comment type="subcellular location">
    <subcellularLocation>
        <location evidence="3">Cytoplasm</location>
        <location evidence="3">Cytosol</location>
    </subcellularLocation>
</comment>
<dbReference type="InterPro" id="IPR004045">
    <property type="entry name" value="Glutathione_S-Trfase_N"/>
</dbReference>
<comment type="similarity">
    <text evidence="3">Belongs to the GST superfamily.</text>
</comment>
<dbReference type="SUPFAM" id="SSF52833">
    <property type="entry name" value="Thioredoxin-like"/>
    <property type="match status" value="1"/>
</dbReference>
<dbReference type="OMA" id="QILEPME"/>
<dbReference type="EC" id="2.5.1.18" evidence="3"/>
<evidence type="ECO:0000313" key="6">
    <source>
        <dbReference type="EMBL" id="KAF8392089.1"/>
    </source>
</evidence>
<dbReference type="InterPro" id="IPR045073">
    <property type="entry name" value="Omega/Tau-like"/>
</dbReference>